<dbReference type="InterPro" id="IPR003593">
    <property type="entry name" value="AAA+_ATPase"/>
</dbReference>
<accession>A0A7J3SLK1</accession>
<dbReference type="InterPro" id="IPR027417">
    <property type="entry name" value="P-loop_NTPase"/>
</dbReference>
<evidence type="ECO:0000259" key="5">
    <source>
        <dbReference type="PROSITE" id="PS50893"/>
    </source>
</evidence>
<evidence type="ECO:0000256" key="3">
    <source>
        <dbReference type="ARBA" id="ARBA00022741"/>
    </source>
</evidence>
<dbReference type="PROSITE" id="PS00211">
    <property type="entry name" value="ABC_TRANSPORTER_1"/>
    <property type="match status" value="1"/>
</dbReference>
<dbReference type="PROSITE" id="PS50893">
    <property type="entry name" value="ABC_TRANSPORTER_2"/>
    <property type="match status" value="2"/>
</dbReference>
<dbReference type="InterPro" id="IPR017871">
    <property type="entry name" value="ABC_transporter-like_CS"/>
</dbReference>
<evidence type="ECO:0000256" key="1">
    <source>
        <dbReference type="ARBA" id="ARBA00022448"/>
    </source>
</evidence>
<comment type="caution">
    <text evidence="6">The sequence shown here is derived from an EMBL/GenBank/DDBJ whole genome shotgun (WGS) entry which is preliminary data.</text>
</comment>
<dbReference type="InterPro" id="IPR050107">
    <property type="entry name" value="ABC_carbohydrate_import_ATPase"/>
</dbReference>
<dbReference type="SMART" id="SM00382">
    <property type="entry name" value="AAA"/>
    <property type="match status" value="2"/>
</dbReference>
<proteinExistence type="predicted"/>
<name>A0A7J3SLK1_9CREN</name>
<dbReference type="InterPro" id="IPR003439">
    <property type="entry name" value="ABC_transporter-like_ATP-bd"/>
</dbReference>
<sequence>MEVEMKEISKRFGEVQALDNVSMKIGSGEIVGLVGENGAGKTTLMNILYGLYKADKGRIIVNGRETNIQSPKDAISHKIFMVHQHFKLIGNFTSLENIILGSTSGREDFKRMNLQVYRKRIEELMREHKLEIPLDEKVKNLPAGTQQRIEILKALYRMAELLILDEPTTNLTPQETDELLRSVLEMKKRGISVVLITHKIREIVETVDRVVVLRKGKLVGEVPKNEITPEKVVEMMVGRKVDLESELSNIIVPRAPGAEEAEILRIEGISTTGDEGIKLKDISLAVRRGEIFGIAGVSGNGQKELCETIMGIHRPIKGRIIYNGKDLSEADVKERIKQGFRFIPEDRMIDGSLPTMTLSENIILGFQNFEQFQRHGLLLYEKINESARKAIAEYEIRAPNVKIRVGKLSGGNIQKVVVARALLLEPGLLIAYNPTRGLDIGATEKILRQIVELRNSGVSIIMVSEDLDELMLVSDKIAVMYKGEIMGILSKESFDKSKIGLMMAGIREGGIGK</sequence>
<feature type="domain" description="ABC transporter" evidence="5">
    <location>
        <begin position="264"/>
        <end position="507"/>
    </location>
</feature>
<feature type="domain" description="ABC transporter" evidence="5">
    <location>
        <begin position="3"/>
        <end position="240"/>
    </location>
</feature>
<evidence type="ECO:0000256" key="2">
    <source>
        <dbReference type="ARBA" id="ARBA00022737"/>
    </source>
</evidence>
<dbReference type="Gene3D" id="3.40.50.300">
    <property type="entry name" value="P-loop containing nucleotide triphosphate hydrolases"/>
    <property type="match status" value="2"/>
</dbReference>
<dbReference type="AlphaFoldDB" id="A0A7J3SLK1"/>
<keyword evidence="2" id="KW-0677">Repeat</keyword>
<evidence type="ECO:0000313" key="6">
    <source>
        <dbReference type="EMBL" id="HGZ60501.1"/>
    </source>
</evidence>
<dbReference type="PANTHER" id="PTHR43790:SF9">
    <property type="entry name" value="GALACTOFURANOSE TRANSPORTER ATP-BINDING PROTEIN YTFR"/>
    <property type="match status" value="1"/>
</dbReference>
<dbReference type="CDD" id="cd03216">
    <property type="entry name" value="ABC_Carb_Monos_I"/>
    <property type="match status" value="1"/>
</dbReference>
<organism evidence="6">
    <name type="scientific">Fervidicoccus fontis</name>
    <dbReference type="NCBI Taxonomy" id="683846"/>
    <lineage>
        <taxon>Archaea</taxon>
        <taxon>Thermoproteota</taxon>
        <taxon>Thermoprotei</taxon>
        <taxon>Fervidicoccales</taxon>
        <taxon>Fervidicoccaceae</taxon>
        <taxon>Fervidicoccus</taxon>
    </lineage>
</organism>
<keyword evidence="4 6" id="KW-0067">ATP-binding</keyword>
<dbReference type="GO" id="GO:0016887">
    <property type="term" value="F:ATP hydrolysis activity"/>
    <property type="evidence" value="ECO:0007669"/>
    <property type="project" value="InterPro"/>
</dbReference>
<dbReference type="PANTHER" id="PTHR43790">
    <property type="entry name" value="CARBOHYDRATE TRANSPORT ATP-BINDING PROTEIN MG119-RELATED"/>
    <property type="match status" value="1"/>
</dbReference>
<dbReference type="GO" id="GO:0005524">
    <property type="term" value="F:ATP binding"/>
    <property type="evidence" value="ECO:0007669"/>
    <property type="project" value="UniProtKB-KW"/>
</dbReference>
<keyword evidence="1" id="KW-0813">Transport</keyword>
<reference evidence="6" key="1">
    <citation type="journal article" date="2020" name="mSystems">
        <title>Genome- and Community-Level Interaction Insights into Carbon Utilization and Element Cycling Functions of Hydrothermarchaeota in Hydrothermal Sediment.</title>
        <authorList>
            <person name="Zhou Z."/>
            <person name="Liu Y."/>
            <person name="Xu W."/>
            <person name="Pan J."/>
            <person name="Luo Z.H."/>
            <person name="Li M."/>
        </authorList>
    </citation>
    <scope>NUCLEOTIDE SEQUENCE [LARGE SCALE GENOMIC DNA]</scope>
    <source>
        <strain evidence="6">SpSt-885</strain>
    </source>
</reference>
<keyword evidence="3" id="KW-0547">Nucleotide-binding</keyword>
<evidence type="ECO:0000256" key="4">
    <source>
        <dbReference type="ARBA" id="ARBA00022840"/>
    </source>
</evidence>
<dbReference type="EMBL" id="DTLS01000138">
    <property type="protein sequence ID" value="HGZ60501.1"/>
    <property type="molecule type" value="Genomic_DNA"/>
</dbReference>
<dbReference type="SUPFAM" id="SSF52540">
    <property type="entry name" value="P-loop containing nucleoside triphosphate hydrolases"/>
    <property type="match status" value="2"/>
</dbReference>
<gene>
    <name evidence="6" type="ORF">ENW83_04770</name>
</gene>
<protein>
    <submittedName>
        <fullName evidence="6">ABC transporter ATP-binding protein</fullName>
    </submittedName>
</protein>
<dbReference type="CDD" id="cd03215">
    <property type="entry name" value="ABC_Carb_Monos_II"/>
    <property type="match status" value="1"/>
</dbReference>
<dbReference type="Pfam" id="PF00005">
    <property type="entry name" value="ABC_tran"/>
    <property type="match status" value="2"/>
</dbReference>